<gene>
    <name evidence="4" type="ORF">LC20_01830</name>
</gene>
<organism evidence="4 5">
    <name type="scientific">Yersinia enterocolitica LC20</name>
    <dbReference type="NCBI Taxonomy" id="1443113"/>
    <lineage>
        <taxon>Bacteria</taxon>
        <taxon>Pseudomonadati</taxon>
        <taxon>Pseudomonadota</taxon>
        <taxon>Gammaproteobacteria</taxon>
        <taxon>Enterobacterales</taxon>
        <taxon>Yersiniaceae</taxon>
        <taxon>Yersinia</taxon>
    </lineage>
</organism>
<dbReference type="GO" id="GO:0004132">
    <property type="term" value="F:dCMP deaminase activity"/>
    <property type="evidence" value="ECO:0007669"/>
    <property type="project" value="TreeGrafter"/>
</dbReference>
<keyword evidence="1" id="KW-0378">Hydrolase</keyword>
<dbReference type="EMBL" id="CP007448">
    <property type="protein sequence ID" value="AHM73083.2"/>
    <property type="molecule type" value="Genomic_DNA"/>
</dbReference>
<evidence type="ECO:0000313" key="4">
    <source>
        <dbReference type="EMBL" id="AHM73083.2"/>
    </source>
</evidence>
<dbReference type="GO" id="GO:0005737">
    <property type="term" value="C:cytoplasm"/>
    <property type="evidence" value="ECO:0007669"/>
    <property type="project" value="TreeGrafter"/>
</dbReference>
<name>A0A7U4GEB4_YEREN</name>
<dbReference type="KEGG" id="yel:LC20_01830"/>
<dbReference type="InterPro" id="IPR002125">
    <property type="entry name" value="CMP_dCMP_dom"/>
</dbReference>
<dbReference type="Pfam" id="PF00383">
    <property type="entry name" value="dCMP_cyt_deam_1"/>
    <property type="match status" value="1"/>
</dbReference>
<dbReference type="PROSITE" id="PS51747">
    <property type="entry name" value="CYT_DCMP_DEAMINASES_2"/>
    <property type="match status" value="1"/>
</dbReference>
<reference evidence="4 5" key="1">
    <citation type="submission" date="2017-11" db="EMBL/GenBank/DDBJ databases">
        <title>The complete genome sequence and comparative genome analysis of Yersinia enterocolitica strain LC20.</title>
        <authorList>
            <person name="Shi G."/>
            <person name="Su M."/>
            <person name="Liang J."/>
            <person name="Gu W."/>
            <person name="Xiao Y."/>
            <person name="Zhang Z."/>
            <person name="Qiu H."/>
            <person name="Duan R."/>
            <person name="Zhang Z."/>
            <person name="Li Y."/>
            <person name="Zhang X."/>
            <person name="Ling Y."/>
            <person name="Song L."/>
            <person name="Chen M."/>
            <person name="Zhao Y."/>
            <person name="Wu J."/>
            <person name="Jing H."/>
            <person name="Xiao J."/>
            <person name="Wang X."/>
        </authorList>
    </citation>
    <scope>NUCLEOTIDE SEQUENCE [LARGE SCALE GENOMIC DNA]</scope>
    <source>
        <strain evidence="4 5">LC20</strain>
    </source>
</reference>
<dbReference type="NCBIfam" id="NF041025">
    <property type="entry name" value="antiphage_deaminase"/>
    <property type="match status" value="1"/>
</dbReference>
<dbReference type="Gene3D" id="3.40.50.300">
    <property type="entry name" value="P-loop containing nucleotide triphosphate hydrolases"/>
    <property type="match status" value="1"/>
</dbReference>
<dbReference type="InterPro" id="IPR027417">
    <property type="entry name" value="P-loop_NTPase"/>
</dbReference>
<evidence type="ECO:0000259" key="3">
    <source>
        <dbReference type="PROSITE" id="PS51747"/>
    </source>
</evidence>
<protein>
    <submittedName>
        <fullName evidence="4">Deoxycytidylate deaminase</fullName>
    </submittedName>
</protein>
<evidence type="ECO:0000256" key="2">
    <source>
        <dbReference type="SAM" id="MobiDB-lite"/>
    </source>
</evidence>
<feature type="domain" description="CMP/dCMP-type deaminase" evidence="3">
    <location>
        <begin position="389"/>
        <end position="578"/>
    </location>
</feature>
<feature type="region of interest" description="Disordered" evidence="2">
    <location>
        <begin position="307"/>
        <end position="333"/>
    </location>
</feature>
<proteinExistence type="predicted"/>
<evidence type="ECO:0000256" key="1">
    <source>
        <dbReference type="ARBA" id="ARBA00022801"/>
    </source>
</evidence>
<dbReference type="PANTHER" id="PTHR11086">
    <property type="entry name" value="DEOXYCYTIDYLATE DEAMINASE-RELATED"/>
    <property type="match status" value="1"/>
</dbReference>
<dbReference type="Gene3D" id="3.40.140.10">
    <property type="entry name" value="Cytidine Deaminase, domain 2"/>
    <property type="match status" value="1"/>
</dbReference>
<dbReference type="InterPro" id="IPR015517">
    <property type="entry name" value="dCMP_deaminase-rel"/>
</dbReference>
<accession>A0A7U4GEB4</accession>
<dbReference type="AlphaFoldDB" id="A0A7U4GEB4"/>
<dbReference type="Proteomes" id="UP000230961">
    <property type="component" value="Chromosome"/>
</dbReference>
<dbReference type="SUPFAM" id="SSF53927">
    <property type="entry name" value="Cytidine deaminase-like"/>
    <property type="match status" value="1"/>
</dbReference>
<dbReference type="InterPro" id="IPR016193">
    <property type="entry name" value="Cytidine_deaminase-like"/>
</dbReference>
<sequence length="613" mass="69966">MEKMISELFMENSKFVLIGLTGRTGSGCTTAAKILESEQADIPDENQINDFYTGLDIKRYLVTKRYISKHWNKFYSIKVSDLISAYLLLQETEEVEKFILTSANESKKSVSKEMLNNFLNTISFSKTLVKSNKLITRNSDPGKQVFISYKDMLVSLLNHKQDINEIQVSNSDFIKFLEAIRRFTEKFKKGLNNLSQGLYISVYQDAGNSIRKTSHIKSTYKDDTFSPTHVFHLPETINRIIKLLRKNDGNTFIVIDAIRNPYEVKFFRDRYSAFHLVSINAPDKDRKRYLQNVHKFTNDQLADLDARESGDKLSSNTSEENRSGPEKSEKDKSKDAYFEFTSQNVKRCIEISDIHLFNPRNELENNNVLKAQLYWYIALMLHPGLITPTAMERVMQIAFTAKLNSGCLSRQVGAVLTDNNNSVKAIGWNDVAKGQVPCSLRSLEGVINDFDEVVYSEFERNDKDFRAKAKEKLLIFKTKGEKISGYNLSYCFKSLKNSIDKDKNQVHTRALHAEENAFLQISKYGGMGIEGGKLYTTASPCELCAKKAYQLGIKDIVFIDPYPGIAISHILSIGESKPNLVQFRGAIGRAYHKIYEQIMPYKDELDFLGVIKT</sequence>
<evidence type="ECO:0000313" key="5">
    <source>
        <dbReference type="Proteomes" id="UP000230961"/>
    </source>
</evidence>
<feature type="compositionally biased region" description="Basic and acidic residues" evidence="2">
    <location>
        <begin position="319"/>
        <end position="333"/>
    </location>
</feature>
<dbReference type="PANTHER" id="PTHR11086:SF18">
    <property type="entry name" value="DEOXYCYTIDYLATE DEAMINASE"/>
    <property type="match status" value="1"/>
</dbReference>